<name>A0A2Z5TZR8_9STRE</name>
<evidence type="ECO:0000313" key="2">
    <source>
        <dbReference type="Proteomes" id="UP000269331"/>
    </source>
</evidence>
<gene>
    <name evidence="1" type="ORF">SR187_5880</name>
</gene>
<organism evidence="1 2">
    <name type="scientific">Streptococcus ruminantium</name>
    <dbReference type="NCBI Taxonomy" id="1917441"/>
    <lineage>
        <taxon>Bacteria</taxon>
        <taxon>Bacillati</taxon>
        <taxon>Bacillota</taxon>
        <taxon>Bacilli</taxon>
        <taxon>Lactobacillales</taxon>
        <taxon>Streptococcaceae</taxon>
        <taxon>Streptococcus</taxon>
    </lineage>
</organism>
<dbReference type="EMBL" id="AP018400">
    <property type="protein sequence ID" value="BBA92781.1"/>
    <property type="molecule type" value="Genomic_DNA"/>
</dbReference>
<sequence>MVMLIKLEIETNLQKEIDKFSNINKKRLSYSHLVLKQ</sequence>
<reference evidence="1 2" key="1">
    <citation type="journal article" date="2018" name="Genome Biol. Evol.">
        <title>Complete Genome Sequence of Streptococcus ruminantium sp. nov. GUT-187T (=DSM 104980T =JCM 31869T), the Type Strain of S. ruminantium, and Comparison with Genome Sequences of Streptococcus suis Strains.</title>
        <authorList>
            <person name="Tohya M."/>
            <person name="Sekizaki T."/>
            <person name="Miyoshi-Akiyama T."/>
        </authorList>
    </citation>
    <scope>NUCLEOTIDE SEQUENCE [LARGE SCALE GENOMIC DNA]</scope>
    <source>
        <strain evidence="1 2">GUT187T</strain>
    </source>
</reference>
<proteinExistence type="predicted"/>
<dbReference type="AlphaFoldDB" id="A0A2Z5TZR8"/>
<dbReference type="KEGG" id="srq:SR187_5880"/>
<protein>
    <submittedName>
        <fullName evidence="1">Uncharacterized protein</fullName>
    </submittedName>
</protein>
<accession>A0A2Z5TZR8</accession>
<dbReference type="Proteomes" id="UP000269331">
    <property type="component" value="Chromosome"/>
</dbReference>
<evidence type="ECO:0000313" key="1">
    <source>
        <dbReference type="EMBL" id="BBA92781.1"/>
    </source>
</evidence>